<reference evidence="1 2" key="1">
    <citation type="submission" date="2012-04" db="EMBL/GenBank/DDBJ databases">
        <authorList>
            <person name="Genoscope - CEA"/>
        </authorList>
    </citation>
    <scope>NUCLEOTIDE SEQUENCE [LARGE SCALE GENOMIC DNA]</scope>
    <source>
        <strain evidence="1 2">9443</strain>
    </source>
</reference>
<protein>
    <submittedName>
        <fullName evidence="1">Uncharacterized protein</fullName>
    </submittedName>
</protein>
<organism evidence="1 2">
    <name type="scientific">Microcystis aeruginosa PCC 9443</name>
    <dbReference type="NCBI Taxonomy" id="1160281"/>
    <lineage>
        <taxon>Bacteria</taxon>
        <taxon>Bacillati</taxon>
        <taxon>Cyanobacteriota</taxon>
        <taxon>Cyanophyceae</taxon>
        <taxon>Oscillatoriophycideae</taxon>
        <taxon>Chroococcales</taxon>
        <taxon>Microcystaceae</taxon>
        <taxon>Microcystis</taxon>
    </lineage>
</organism>
<sequence length="57" mass="6584">MLCNRRGLYGMKTFVVDLEPTNQLSLLSDQDLVDLCPPIKPDLVTKNRNSHPFIRRN</sequence>
<proteinExistence type="predicted"/>
<dbReference type="Proteomes" id="UP000003480">
    <property type="component" value="Unassembled WGS sequence"/>
</dbReference>
<evidence type="ECO:0000313" key="1">
    <source>
        <dbReference type="EMBL" id="CCI02903.1"/>
    </source>
</evidence>
<evidence type="ECO:0000313" key="2">
    <source>
        <dbReference type="Proteomes" id="UP000003480"/>
    </source>
</evidence>
<gene>
    <name evidence="1" type="ORF">MICAC_390010</name>
</gene>
<dbReference type="EMBL" id="CAIJ01000323">
    <property type="protein sequence ID" value="CCI02903.1"/>
    <property type="molecule type" value="Genomic_DNA"/>
</dbReference>
<comment type="caution">
    <text evidence="1">The sequence shown here is derived from an EMBL/GenBank/DDBJ whole genome shotgun (WGS) entry which is preliminary data.</text>
</comment>
<name>I4G4P2_MICAE</name>
<accession>I4G4P2</accession>
<dbReference type="HOGENOM" id="CLU_200464_2_1_3"/>
<dbReference type="AlphaFoldDB" id="I4G4P2"/>